<dbReference type="Gene3D" id="3.40.250.10">
    <property type="entry name" value="Rhodanese-like domain"/>
    <property type="match status" value="1"/>
</dbReference>
<name>A0A6B3LS89_9BACT</name>
<dbReference type="InterPro" id="IPR036873">
    <property type="entry name" value="Rhodanese-like_dom_sf"/>
</dbReference>
<dbReference type="InterPro" id="IPR001763">
    <property type="entry name" value="Rhodanese-like_dom"/>
</dbReference>
<dbReference type="PANTHER" id="PTHR44086">
    <property type="entry name" value="THIOSULFATE SULFURTRANSFERASE RDL2, MITOCHONDRIAL-RELATED"/>
    <property type="match status" value="1"/>
</dbReference>
<dbReference type="AlphaFoldDB" id="A0A6B3LS89"/>
<gene>
    <name evidence="2" type="ORF">GXP69_13335</name>
</gene>
<dbReference type="SMART" id="SM00450">
    <property type="entry name" value="RHOD"/>
    <property type="match status" value="1"/>
</dbReference>
<dbReference type="GO" id="GO:0004792">
    <property type="term" value="F:thiosulfate-cyanide sulfurtransferase activity"/>
    <property type="evidence" value="ECO:0007669"/>
    <property type="project" value="TreeGrafter"/>
</dbReference>
<dbReference type="Pfam" id="PF00581">
    <property type="entry name" value="Rhodanese"/>
    <property type="match status" value="1"/>
</dbReference>
<organism evidence="2 3">
    <name type="scientific">Pontibacter burrus</name>
    <dbReference type="NCBI Taxonomy" id="2704466"/>
    <lineage>
        <taxon>Bacteria</taxon>
        <taxon>Pseudomonadati</taxon>
        <taxon>Bacteroidota</taxon>
        <taxon>Cytophagia</taxon>
        <taxon>Cytophagales</taxon>
        <taxon>Hymenobacteraceae</taxon>
        <taxon>Pontibacter</taxon>
    </lineage>
</organism>
<evidence type="ECO:0000259" key="1">
    <source>
        <dbReference type="PROSITE" id="PS50206"/>
    </source>
</evidence>
<comment type="caution">
    <text evidence="2">The sequence shown here is derived from an EMBL/GenBank/DDBJ whole genome shotgun (WGS) entry which is preliminary data.</text>
</comment>
<dbReference type="PANTHER" id="PTHR44086:SF13">
    <property type="entry name" value="THIOSULFATE SULFURTRANSFERASE PSPE"/>
    <property type="match status" value="1"/>
</dbReference>
<reference evidence="2 3" key="1">
    <citation type="submission" date="2020-02" db="EMBL/GenBank/DDBJ databases">
        <authorList>
            <person name="Kim M.K."/>
        </authorList>
    </citation>
    <scope>NUCLEOTIDE SEQUENCE [LARGE SCALE GENOMIC DNA]</scope>
    <source>
        <strain evidence="2 3">BT327</strain>
    </source>
</reference>
<dbReference type="RefSeq" id="WP_163915561.1">
    <property type="nucleotide sequence ID" value="NZ_JAAGWD010000005.1"/>
</dbReference>
<feature type="domain" description="Rhodanese" evidence="1">
    <location>
        <begin position="29"/>
        <end position="126"/>
    </location>
</feature>
<dbReference type="SUPFAM" id="SSF52821">
    <property type="entry name" value="Rhodanese/Cell cycle control phosphatase"/>
    <property type="match status" value="1"/>
</dbReference>
<dbReference type="Proteomes" id="UP000474777">
    <property type="component" value="Unassembled WGS sequence"/>
</dbReference>
<evidence type="ECO:0000313" key="2">
    <source>
        <dbReference type="EMBL" id="NEM98683.1"/>
    </source>
</evidence>
<proteinExistence type="predicted"/>
<accession>A0A6B3LS89</accession>
<dbReference type="CDD" id="cd01447">
    <property type="entry name" value="Polysulfide_ST"/>
    <property type="match status" value="1"/>
</dbReference>
<evidence type="ECO:0000313" key="3">
    <source>
        <dbReference type="Proteomes" id="UP000474777"/>
    </source>
</evidence>
<keyword evidence="3" id="KW-1185">Reference proteome</keyword>
<dbReference type="PROSITE" id="PS50206">
    <property type="entry name" value="RHODANESE_3"/>
    <property type="match status" value="1"/>
</dbReference>
<sequence>MTKSATDLVKEAKQNIENLTPDQVHEEIKKGNATLIDIRESEELSQNGKIPGSVHSPRGMIEFHADDTLPYHKPEFDKNKRLILHCASGGRSALATSTLKQMGYENVAHLDGGYKAWKEAGYPVTE</sequence>
<protein>
    <submittedName>
        <fullName evidence="2">Rhodanese-like domain-containing protein</fullName>
    </submittedName>
</protein>
<dbReference type="EMBL" id="JAAGWD010000005">
    <property type="protein sequence ID" value="NEM98683.1"/>
    <property type="molecule type" value="Genomic_DNA"/>
</dbReference>